<sequence length="71" mass="7475">MNTEQHKAGSGELRWFKSSHSGSDGGDCLEVAAGAGTVHVRDSKCAQGPVLSVPSQQWTTFVGFVADAARR</sequence>
<evidence type="ECO:0000259" key="1">
    <source>
        <dbReference type="Pfam" id="PF04149"/>
    </source>
</evidence>
<keyword evidence="3" id="KW-1185">Reference proteome</keyword>
<dbReference type="RefSeq" id="WP_197349170.1">
    <property type="nucleotide sequence ID" value="NZ_CP048882.1"/>
</dbReference>
<dbReference type="KEGG" id="sbat:G4Z16_03770"/>
<name>A0A7T1T3I7_9ACTN</name>
<accession>A0A7T1T3I7</accession>
<proteinExistence type="predicted"/>
<evidence type="ECO:0000313" key="3">
    <source>
        <dbReference type="Proteomes" id="UP000595046"/>
    </source>
</evidence>
<dbReference type="Pfam" id="PF04149">
    <property type="entry name" value="DUF397"/>
    <property type="match status" value="1"/>
</dbReference>
<dbReference type="Proteomes" id="UP000595046">
    <property type="component" value="Chromosome"/>
</dbReference>
<protein>
    <submittedName>
        <fullName evidence="2">DUF397 domain-containing protein</fullName>
    </submittedName>
</protein>
<gene>
    <name evidence="2" type="ORF">G4Z16_03770</name>
</gene>
<evidence type="ECO:0000313" key="2">
    <source>
        <dbReference type="EMBL" id="QPP05655.1"/>
    </source>
</evidence>
<reference evidence="3" key="1">
    <citation type="submission" date="2020-02" db="EMBL/GenBank/DDBJ databases">
        <title>Streptomyces sp. ASO4wet.</title>
        <authorList>
            <person name="Risdian C."/>
            <person name="Landwehr W."/>
            <person name="Schupp P."/>
            <person name="Wink J."/>
        </authorList>
    </citation>
    <scope>NUCLEOTIDE SEQUENCE [LARGE SCALE GENOMIC DNA]</scope>
    <source>
        <strain evidence="3">ASO4wet</strain>
    </source>
</reference>
<dbReference type="AlphaFoldDB" id="A0A7T1T3I7"/>
<feature type="domain" description="DUF397" evidence="1">
    <location>
        <begin position="13"/>
        <end position="65"/>
    </location>
</feature>
<dbReference type="InterPro" id="IPR007278">
    <property type="entry name" value="DUF397"/>
</dbReference>
<organism evidence="2 3">
    <name type="scientific">Streptomyces bathyalis</name>
    <dbReference type="NCBI Taxonomy" id="2710756"/>
    <lineage>
        <taxon>Bacteria</taxon>
        <taxon>Bacillati</taxon>
        <taxon>Actinomycetota</taxon>
        <taxon>Actinomycetes</taxon>
        <taxon>Kitasatosporales</taxon>
        <taxon>Streptomycetaceae</taxon>
        <taxon>Streptomyces</taxon>
    </lineage>
</organism>
<dbReference type="EMBL" id="CP048882">
    <property type="protein sequence ID" value="QPP05655.1"/>
    <property type="molecule type" value="Genomic_DNA"/>
</dbReference>